<evidence type="ECO:0000313" key="1">
    <source>
        <dbReference type="EMBL" id="WAA09507.1"/>
    </source>
</evidence>
<evidence type="ECO:0000313" key="2">
    <source>
        <dbReference type="Proteomes" id="UP001164718"/>
    </source>
</evidence>
<dbReference type="Proteomes" id="UP001164718">
    <property type="component" value="Chromosome"/>
</dbReference>
<keyword evidence="2" id="KW-1185">Reference proteome</keyword>
<reference evidence="1" key="1">
    <citation type="submission" date="2022-09" db="EMBL/GenBank/DDBJ databases">
        <title>Complete Genomes of Fervidibacillus albus and Fervidibacillus halotolerans isolated from tidal flat sediments.</title>
        <authorList>
            <person name="Kwon K.K."/>
            <person name="Yang S.-H."/>
            <person name="Park M.J."/>
            <person name="Oh H.-M."/>
        </authorList>
    </citation>
    <scope>NUCLEOTIDE SEQUENCE</scope>
    <source>
        <strain evidence="1">MEBiC13591</strain>
    </source>
</reference>
<dbReference type="EMBL" id="CP106878">
    <property type="protein sequence ID" value="WAA09507.1"/>
    <property type="molecule type" value="Genomic_DNA"/>
</dbReference>
<gene>
    <name evidence="1" type="ORF">OE104_13375</name>
</gene>
<dbReference type="InterPro" id="IPR019700">
    <property type="entry name" value="Sigma-G_inhibitor_Gin"/>
</dbReference>
<sequence length="67" mass="7863">MKVGGEVEKSRRCVICEEEKLDGYYLCSFFICLECEREIVHTEVGQPAYNRFIQQLKKAMSSFEIYS</sequence>
<proteinExistence type="predicted"/>
<name>A0A9E8LTS7_9BACI</name>
<dbReference type="AlphaFoldDB" id="A0A9E8LTS7"/>
<dbReference type="Pfam" id="PF10764">
    <property type="entry name" value="Gin"/>
    <property type="match status" value="1"/>
</dbReference>
<accession>A0A9E8LTS7</accession>
<dbReference type="KEGG" id="faf:OE104_13375"/>
<dbReference type="RefSeq" id="WP_275417288.1">
    <property type="nucleotide sequence ID" value="NZ_CP106878.1"/>
</dbReference>
<organism evidence="1 2">
    <name type="scientific">Fervidibacillus albus</name>
    <dbReference type="NCBI Taxonomy" id="2980026"/>
    <lineage>
        <taxon>Bacteria</taxon>
        <taxon>Bacillati</taxon>
        <taxon>Bacillota</taxon>
        <taxon>Bacilli</taxon>
        <taxon>Bacillales</taxon>
        <taxon>Bacillaceae</taxon>
        <taxon>Fervidibacillus</taxon>
    </lineage>
</organism>
<protein>
    <submittedName>
        <fullName evidence="1">Sigma factor G inhibitor Gin</fullName>
    </submittedName>
</protein>